<evidence type="ECO:0000256" key="5">
    <source>
        <dbReference type="ARBA" id="ARBA00022490"/>
    </source>
</evidence>
<evidence type="ECO:0000256" key="2">
    <source>
        <dbReference type="ARBA" id="ARBA00008107"/>
    </source>
</evidence>
<keyword evidence="9" id="KW-1185">Reference proteome</keyword>
<keyword evidence="4" id="KW-0813">Transport</keyword>
<evidence type="ECO:0000256" key="6">
    <source>
        <dbReference type="ARBA" id="ARBA00022592"/>
    </source>
</evidence>
<evidence type="ECO:0000256" key="3">
    <source>
        <dbReference type="ARBA" id="ARBA00011738"/>
    </source>
</evidence>
<proteinExistence type="inferred from homology"/>
<protein>
    <submittedName>
        <fullName evidence="8">Phosphate uptake regulator PhoU</fullName>
    </submittedName>
</protein>
<dbReference type="Gene3D" id="1.20.58.220">
    <property type="entry name" value="Phosphate transport system protein phou homolog 2, domain 2"/>
    <property type="match status" value="1"/>
</dbReference>
<dbReference type="GO" id="GO:0005737">
    <property type="term" value="C:cytoplasm"/>
    <property type="evidence" value="ECO:0007669"/>
    <property type="project" value="UniProtKB-SubCell"/>
</dbReference>
<evidence type="ECO:0000313" key="9">
    <source>
        <dbReference type="Proteomes" id="UP001236014"/>
    </source>
</evidence>
<dbReference type="Pfam" id="PF01895">
    <property type="entry name" value="PhoU"/>
    <property type="match status" value="2"/>
</dbReference>
<comment type="subcellular location">
    <subcellularLocation>
        <location evidence="1">Cytoplasm</location>
    </subcellularLocation>
</comment>
<organism evidence="8 9">
    <name type="scientific">Amycolatopsis carbonis</name>
    <dbReference type="NCBI Taxonomy" id="715471"/>
    <lineage>
        <taxon>Bacteria</taxon>
        <taxon>Bacillati</taxon>
        <taxon>Actinomycetota</taxon>
        <taxon>Actinomycetes</taxon>
        <taxon>Pseudonocardiales</taxon>
        <taxon>Pseudonocardiaceae</taxon>
        <taxon>Amycolatopsis</taxon>
    </lineage>
</organism>
<dbReference type="InterPro" id="IPR028366">
    <property type="entry name" value="PhoU"/>
</dbReference>
<dbReference type="FunFam" id="1.20.58.220:FF:000004">
    <property type="entry name" value="Phosphate-specific transport system accessory protein PhoU"/>
    <property type="match status" value="1"/>
</dbReference>
<evidence type="ECO:0000256" key="1">
    <source>
        <dbReference type="ARBA" id="ARBA00004496"/>
    </source>
</evidence>
<feature type="domain" description="PhoU" evidence="7">
    <location>
        <begin position="122"/>
        <end position="204"/>
    </location>
</feature>
<keyword evidence="6" id="KW-0592">Phosphate transport</keyword>
<dbReference type="GO" id="GO:0006817">
    <property type="term" value="P:phosphate ion transport"/>
    <property type="evidence" value="ECO:0007669"/>
    <property type="project" value="UniProtKB-KW"/>
</dbReference>
<dbReference type="PANTHER" id="PTHR42930:SF3">
    <property type="entry name" value="PHOSPHATE-SPECIFIC TRANSPORT SYSTEM ACCESSORY PROTEIN PHOU"/>
    <property type="match status" value="1"/>
</dbReference>
<dbReference type="GO" id="GO:0045936">
    <property type="term" value="P:negative regulation of phosphate metabolic process"/>
    <property type="evidence" value="ECO:0007669"/>
    <property type="project" value="InterPro"/>
</dbReference>
<evidence type="ECO:0000259" key="7">
    <source>
        <dbReference type="Pfam" id="PF01895"/>
    </source>
</evidence>
<evidence type="ECO:0000313" key="8">
    <source>
        <dbReference type="EMBL" id="WIX75893.1"/>
    </source>
</evidence>
<comment type="similarity">
    <text evidence="2">Belongs to the PhoU family.</text>
</comment>
<comment type="subunit">
    <text evidence="3">Homodimer.</text>
</comment>
<dbReference type="GO" id="GO:0030643">
    <property type="term" value="P:intracellular phosphate ion homeostasis"/>
    <property type="evidence" value="ECO:0007669"/>
    <property type="project" value="InterPro"/>
</dbReference>
<reference evidence="8 9" key="1">
    <citation type="submission" date="2023-06" db="EMBL/GenBank/DDBJ databases">
        <authorList>
            <person name="Oyuntsetseg B."/>
            <person name="Kim S.B."/>
        </authorList>
    </citation>
    <scope>NUCLEOTIDE SEQUENCE [LARGE SCALE GENOMIC DNA]</scope>
    <source>
        <strain evidence="8 9">2-15</strain>
    </source>
</reference>
<dbReference type="KEGG" id="acab:QRX50_30995"/>
<dbReference type="AlphaFoldDB" id="A0A9Y2MSH0"/>
<evidence type="ECO:0000256" key="4">
    <source>
        <dbReference type="ARBA" id="ARBA00022448"/>
    </source>
</evidence>
<dbReference type="InterPro" id="IPR038078">
    <property type="entry name" value="PhoU-like_sf"/>
</dbReference>
<accession>A0A9Y2MSH0</accession>
<dbReference type="PANTHER" id="PTHR42930">
    <property type="entry name" value="PHOSPHATE-SPECIFIC TRANSPORT SYSTEM ACCESSORY PROTEIN PHOU"/>
    <property type="match status" value="1"/>
</dbReference>
<feature type="domain" description="PhoU" evidence="7">
    <location>
        <begin position="18"/>
        <end position="102"/>
    </location>
</feature>
<dbReference type="RefSeq" id="WP_285966655.1">
    <property type="nucleotide sequence ID" value="NZ_CP127294.1"/>
</dbReference>
<name>A0A9Y2MSH0_9PSEU</name>
<dbReference type="EMBL" id="CP127294">
    <property type="protein sequence ID" value="WIX75893.1"/>
    <property type="molecule type" value="Genomic_DNA"/>
</dbReference>
<sequence length="217" mass="23215">MREGFKDDLDRLDERLAGMGDAAAAAMRSATRALLTADLALAEQVIGADSDLDGQRAECEEEAYSLLALQAPVAGDLRGVLAVVYCAEKIERMGDLAAHIASTARRSHPERTVPADLEPVFAELGDVTARMADRLTQFIRGGGVEGGYAELSRSDETVDALHARVLATITSANWTHGQRTAVAATLLTRFYERFADQTVSVAKRLEFAATGALPGPR</sequence>
<dbReference type="InterPro" id="IPR026022">
    <property type="entry name" value="PhoU_dom"/>
</dbReference>
<gene>
    <name evidence="8" type="ORF">QRX50_30995</name>
</gene>
<dbReference type="Proteomes" id="UP001236014">
    <property type="component" value="Chromosome"/>
</dbReference>
<dbReference type="SUPFAM" id="SSF109755">
    <property type="entry name" value="PhoU-like"/>
    <property type="match status" value="1"/>
</dbReference>
<keyword evidence="5" id="KW-0963">Cytoplasm</keyword>